<evidence type="ECO:0000256" key="9">
    <source>
        <dbReference type="ARBA" id="ARBA00023136"/>
    </source>
</evidence>
<reference evidence="13" key="1">
    <citation type="submission" date="2021-10" db="EMBL/GenBank/DDBJ databases">
        <title>The diversity and Nitrogen Metabolism of Culturable Nitrate-Utilizing Bacteria Within the Oxygen Minimum Zone of the Changjiang (Yangtze River)Estuary.</title>
        <authorList>
            <person name="Zhang D."/>
            <person name="Zheng J."/>
            <person name="Liu S."/>
            <person name="He W."/>
        </authorList>
    </citation>
    <scope>NUCLEOTIDE SEQUENCE</scope>
    <source>
        <strain evidence="13">FXH-223</strain>
    </source>
</reference>
<comment type="caution">
    <text evidence="13">The sequence shown here is derived from an EMBL/GenBank/DDBJ whole genome shotgun (WGS) entry which is preliminary data.</text>
</comment>
<comment type="similarity">
    <text evidence="3 11">Belongs to the ABC transporter superfamily.</text>
</comment>
<keyword evidence="6 11" id="KW-0132">Cell division</keyword>
<dbReference type="GO" id="GO:0005886">
    <property type="term" value="C:plasma membrane"/>
    <property type="evidence" value="ECO:0007669"/>
    <property type="project" value="UniProtKB-SubCell"/>
</dbReference>
<sequence>MIKFDRVGKRYPNGKDALRQISFELPAGQLTFLTGHSGAGKSTLLKLIMMIERPTQGQVFVEGQNLTGVGSRHIPFLRRKIGMVHQNHQLLFDRSVFDNVALPLVIAGFARADIGKRVRAALDKVGLLDKEKLNPIMLSGGEQQRIGIARAVVNKPPLLLADEPTGNLDPALSAEIMDLFHDFARVGVAVLIATHDLSLIARYRHRLLTLREGRLIHDGEEGVSQRDQDLALYTRPREDRRGP</sequence>
<evidence type="ECO:0000313" key="13">
    <source>
        <dbReference type="EMBL" id="MCC4309997.1"/>
    </source>
</evidence>
<dbReference type="Pfam" id="PF00005">
    <property type="entry name" value="ABC_tran"/>
    <property type="match status" value="1"/>
</dbReference>
<dbReference type="RefSeq" id="WP_228234673.1">
    <property type="nucleotide sequence ID" value="NZ_JAJGNA010000026.1"/>
</dbReference>
<dbReference type="PROSITE" id="PS50893">
    <property type="entry name" value="ABC_TRANSPORTER_2"/>
    <property type="match status" value="1"/>
</dbReference>
<dbReference type="GO" id="GO:0016887">
    <property type="term" value="F:ATP hydrolysis activity"/>
    <property type="evidence" value="ECO:0007669"/>
    <property type="project" value="InterPro"/>
</dbReference>
<dbReference type="GO" id="GO:0022857">
    <property type="term" value="F:transmembrane transporter activity"/>
    <property type="evidence" value="ECO:0007669"/>
    <property type="project" value="TreeGrafter"/>
</dbReference>
<name>A0A9Q3UR95_9GAMM</name>
<keyword evidence="9 11" id="KW-0472">Membrane</keyword>
<evidence type="ECO:0000256" key="3">
    <source>
        <dbReference type="ARBA" id="ARBA00005417"/>
    </source>
</evidence>
<evidence type="ECO:0000256" key="2">
    <source>
        <dbReference type="ARBA" id="ARBA00004202"/>
    </source>
</evidence>
<evidence type="ECO:0000259" key="12">
    <source>
        <dbReference type="PROSITE" id="PS50893"/>
    </source>
</evidence>
<comment type="subcellular location">
    <subcellularLocation>
        <location evidence="11">Cell inner membrane</location>
        <topology evidence="11">Peripheral membrane protein</topology>
        <orientation evidence="11">Cytoplasmic side</orientation>
    </subcellularLocation>
    <subcellularLocation>
        <location evidence="2">Cell membrane</location>
        <topology evidence="2">Peripheral membrane protein</topology>
    </subcellularLocation>
</comment>
<dbReference type="NCBIfam" id="TIGR02673">
    <property type="entry name" value="FtsE"/>
    <property type="match status" value="1"/>
</dbReference>
<keyword evidence="14" id="KW-1185">Reference proteome</keyword>
<dbReference type="InterPro" id="IPR003439">
    <property type="entry name" value="ABC_transporter-like_ATP-bd"/>
</dbReference>
<evidence type="ECO:0000256" key="6">
    <source>
        <dbReference type="ARBA" id="ARBA00022618"/>
    </source>
</evidence>
<gene>
    <name evidence="11 13" type="primary">ftsE</name>
    <name evidence="13" type="ORF">LL252_15595</name>
</gene>
<dbReference type="Proteomes" id="UP001108027">
    <property type="component" value="Unassembled WGS sequence"/>
</dbReference>
<evidence type="ECO:0000256" key="11">
    <source>
        <dbReference type="RuleBase" id="RU365094"/>
    </source>
</evidence>
<comment type="function">
    <text evidence="1">Part of the ABC transporter FtsEX involved in cellular division. Important for assembly or stability of the septal ring.</text>
</comment>
<evidence type="ECO:0000313" key="14">
    <source>
        <dbReference type="Proteomes" id="UP001108027"/>
    </source>
</evidence>
<dbReference type="GO" id="GO:0051301">
    <property type="term" value="P:cell division"/>
    <property type="evidence" value="ECO:0007669"/>
    <property type="project" value="UniProtKB-UniRule"/>
</dbReference>
<dbReference type="PANTHER" id="PTHR24220:SF470">
    <property type="entry name" value="CELL DIVISION ATP-BINDING PROTEIN FTSE"/>
    <property type="match status" value="1"/>
</dbReference>
<dbReference type="FunFam" id="3.40.50.300:FF:000056">
    <property type="entry name" value="Cell division ATP-binding protein FtsE"/>
    <property type="match status" value="1"/>
</dbReference>
<evidence type="ECO:0000256" key="1">
    <source>
        <dbReference type="ARBA" id="ARBA00002579"/>
    </source>
</evidence>
<dbReference type="SMART" id="SM00382">
    <property type="entry name" value="AAA"/>
    <property type="match status" value="1"/>
</dbReference>
<dbReference type="PROSITE" id="PS00211">
    <property type="entry name" value="ABC_TRANSPORTER_1"/>
    <property type="match status" value="1"/>
</dbReference>
<comment type="subunit">
    <text evidence="11">Homodimer. Forms a membrane-associated complex with FtsX.</text>
</comment>
<dbReference type="AlphaFoldDB" id="A0A9Q3UR95"/>
<feature type="domain" description="ABC transporter" evidence="12">
    <location>
        <begin position="2"/>
        <end position="237"/>
    </location>
</feature>
<evidence type="ECO:0000256" key="4">
    <source>
        <dbReference type="ARBA" id="ARBA00020019"/>
    </source>
</evidence>
<dbReference type="EMBL" id="JAJGNA010000026">
    <property type="protein sequence ID" value="MCC4309997.1"/>
    <property type="molecule type" value="Genomic_DNA"/>
</dbReference>
<keyword evidence="5 11" id="KW-1003">Cell membrane</keyword>
<dbReference type="GO" id="GO:0005524">
    <property type="term" value="F:ATP binding"/>
    <property type="evidence" value="ECO:0007669"/>
    <property type="project" value="UniProtKB-UniRule"/>
</dbReference>
<keyword evidence="8 11" id="KW-0067">ATP-binding</keyword>
<accession>A0A9Q3UR95</accession>
<proteinExistence type="inferred from homology"/>
<dbReference type="SUPFAM" id="SSF52540">
    <property type="entry name" value="P-loop containing nucleoside triphosphate hydrolases"/>
    <property type="match status" value="1"/>
</dbReference>
<dbReference type="InterPro" id="IPR005286">
    <property type="entry name" value="Cell_div_FtsE"/>
</dbReference>
<dbReference type="InterPro" id="IPR027417">
    <property type="entry name" value="P-loop_NTPase"/>
</dbReference>
<dbReference type="InterPro" id="IPR017871">
    <property type="entry name" value="ABC_transporter-like_CS"/>
</dbReference>
<dbReference type="PANTHER" id="PTHR24220">
    <property type="entry name" value="IMPORT ATP-BINDING PROTEIN"/>
    <property type="match status" value="1"/>
</dbReference>
<evidence type="ECO:0000256" key="10">
    <source>
        <dbReference type="ARBA" id="ARBA00023306"/>
    </source>
</evidence>
<organism evidence="13 14">
    <name type="scientific">Alloalcanivorax marinus</name>
    <dbReference type="NCBI Taxonomy" id="1177169"/>
    <lineage>
        <taxon>Bacteria</taxon>
        <taxon>Pseudomonadati</taxon>
        <taxon>Pseudomonadota</taxon>
        <taxon>Gammaproteobacteria</taxon>
        <taxon>Oceanospirillales</taxon>
        <taxon>Alcanivoracaceae</taxon>
        <taxon>Alloalcanivorax</taxon>
    </lineage>
</organism>
<evidence type="ECO:0000256" key="7">
    <source>
        <dbReference type="ARBA" id="ARBA00022741"/>
    </source>
</evidence>
<keyword evidence="7 11" id="KW-0547">Nucleotide-binding</keyword>
<dbReference type="Gene3D" id="3.40.50.300">
    <property type="entry name" value="P-loop containing nucleotide triphosphate hydrolases"/>
    <property type="match status" value="1"/>
</dbReference>
<evidence type="ECO:0000256" key="5">
    <source>
        <dbReference type="ARBA" id="ARBA00022475"/>
    </source>
</evidence>
<keyword evidence="10 11" id="KW-0131">Cell cycle</keyword>
<protein>
    <recommendedName>
        <fullName evidence="4 11">Cell division ATP-binding protein FtsE</fullName>
    </recommendedName>
</protein>
<evidence type="ECO:0000256" key="8">
    <source>
        <dbReference type="ARBA" id="ARBA00022840"/>
    </source>
</evidence>
<dbReference type="InterPro" id="IPR003593">
    <property type="entry name" value="AAA+_ATPase"/>
</dbReference>
<dbReference type="InterPro" id="IPR015854">
    <property type="entry name" value="ABC_transpr_LolD-like"/>
</dbReference>